<feature type="compositionally biased region" description="Acidic residues" evidence="1">
    <location>
        <begin position="205"/>
        <end position="214"/>
    </location>
</feature>
<proteinExistence type="predicted"/>
<feature type="region of interest" description="Disordered" evidence="1">
    <location>
        <begin position="347"/>
        <end position="390"/>
    </location>
</feature>
<feature type="non-terminal residue" evidence="2">
    <location>
        <position position="1"/>
    </location>
</feature>
<evidence type="ECO:0000313" key="3">
    <source>
        <dbReference type="Proteomes" id="UP001220324"/>
    </source>
</evidence>
<keyword evidence="3" id="KW-1185">Reference proteome</keyword>
<feature type="region of interest" description="Disordered" evidence="1">
    <location>
        <begin position="112"/>
        <end position="279"/>
    </location>
</feature>
<dbReference type="Proteomes" id="UP001220324">
    <property type="component" value="Unassembled WGS sequence"/>
</dbReference>
<dbReference type="PANTHER" id="PTHR15410:SF2">
    <property type="entry name" value="HIRA-INTERACTING PROTEIN 3"/>
    <property type="match status" value="1"/>
</dbReference>
<dbReference type="AlphaFoldDB" id="A0AAD6CTF6"/>
<dbReference type="PANTHER" id="PTHR15410">
    <property type="entry name" value="HIRA-INTERACTING PROTEIN 3"/>
    <property type="match status" value="1"/>
</dbReference>
<gene>
    <name evidence="2" type="ORF">N7494_007920</name>
</gene>
<feature type="compositionally biased region" description="Acidic residues" evidence="1">
    <location>
        <begin position="168"/>
        <end position="182"/>
    </location>
</feature>
<evidence type="ECO:0008006" key="4">
    <source>
        <dbReference type="Google" id="ProtNLM"/>
    </source>
</evidence>
<comment type="caution">
    <text evidence="2">The sequence shown here is derived from an EMBL/GenBank/DDBJ whole genome shotgun (WGS) entry which is preliminary data.</text>
</comment>
<dbReference type="GO" id="GO:0005634">
    <property type="term" value="C:nucleus"/>
    <property type="evidence" value="ECO:0007669"/>
    <property type="project" value="TreeGrafter"/>
</dbReference>
<dbReference type="InterPro" id="IPR037647">
    <property type="entry name" value="HIRIP3"/>
</dbReference>
<feature type="compositionally biased region" description="Low complexity" evidence="1">
    <location>
        <begin position="368"/>
        <end position="378"/>
    </location>
</feature>
<organism evidence="2 3">
    <name type="scientific">Penicillium frequentans</name>
    <dbReference type="NCBI Taxonomy" id="3151616"/>
    <lineage>
        <taxon>Eukaryota</taxon>
        <taxon>Fungi</taxon>
        <taxon>Dikarya</taxon>
        <taxon>Ascomycota</taxon>
        <taxon>Pezizomycotina</taxon>
        <taxon>Eurotiomycetes</taxon>
        <taxon>Eurotiomycetidae</taxon>
        <taxon>Eurotiales</taxon>
        <taxon>Aspergillaceae</taxon>
        <taxon>Penicillium</taxon>
    </lineage>
</organism>
<feature type="compositionally biased region" description="Basic residues" evidence="1">
    <location>
        <begin position="187"/>
        <end position="199"/>
    </location>
</feature>
<accession>A0AAD6CTF6</accession>
<sequence length="390" mass="43569">KVAFIPYKSPRKRTLSTYCKHLRCLSRYRYTMGPKYKLSDSESESEPDVSTAPSDKQLEKGLRDEVAGIFKSGNMEELTVKRVRLAAEKKLGLAEGYFKTTGDWKARSEQIIKAEVDVQEGAQNGETEPTEKSPSPPPQPKKKAPAKRTKSDNAPKPRKRQKTQTPVSEDEATVLSGDESEEEVAKPKKRATAPKKKVSPKPATDEPEDSDAQENSDAVKSSEIVKDDSESEMSVVLDEEPKPKPARKRKSTETAPKKEKKPAPKAKSKDEEDPDQAEIKRLQGWLVKCGIRKMWFRELAPYDTAKAKIKHLKGMLEDAGMTGRYSQEKANKIRDERELKADLEMIQQGAKQWGKGSGDEGEEEGPPQRRAAARGRQALAFLESDGEESD</sequence>
<protein>
    <recommendedName>
        <fullName evidence="4">HIRA-interacting protein 3</fullName>
    </recommendedName>
</protein>
<name>A0AAD6CTF6_9EURO</name>
<evidence type="ECO:0000256" key="1">
    <source>
        <dbReference type="SAM" id="MobiDB-lite"/>
    </source>
</evidence>
<dbReference type="EMBL" id="JAQIZZ010000006">
    <property type="protein sequence ID" value="KAJ5538441.1"/>
    <property type="molecule type" value="Genomic_DNA"/>
</dbReference>
<evidence type="ECO:0000313" key="2">
    <source>
        <dbReference type="EMBL" id="KAJ5538441.1"/>
    </source>
</evidence>
<reference evidence="2 3" key="1">
    <citation type="journal article" date="2023" name="IMA Fungus">
        <title>Comparative genomic study of the Penicillium genus elucidates a diverse pangenome and 15 lateral gene transfer events.</title>
        <authorList>
            <person name="Petersen C."/>
            <person name="Sorensen T."/>
            <person name="Nielsen M.R."/>
            <person name="Sondergaard T.E."/>
            <person name="Sorensen J.L."/>
            <person name="Fitzpatrick D.A."/>
            <person name="Frisvad J.C."/>
            <person name="Nielsen K.L."/>
        </authorList>
    </citation>
    <scope>NUCLEOTIDE SEQUENCE [LARGE SCALE GENOMIC DNA]</scope>
    <source>
        <strain evidence="2 3">IBT 35679</strain>
    </source>
</reference>
<feature type="region of interest" description="Disordered" evidence="1">
    <location>
        <begin position="36"/>
        <end position="61"/>
    </location>
</feature>